<sequence>MTYFSGNPFVEKTSGILHFYKHSSEEKMLNVVYDGRAIADNLSRAAEIRGTESADNQCDEDHSRYDTESVYGHH</sequence>
<dbReference type="WBParaSite" id="ASIM_0000690601-mRNA-1">
    <property type="protein sequence ID" value="ASIM_0000690601-mRNA-1"/>
    <property type="gene ID" value="ASIM_0000690601"/>
</dbReference>
<accession>A0A0M3JGZ7</accession>
<evidence type="ECO:0000313" key="4">
    <source>
        <dbReference type="WBParaSite" id="ASIM_0000690601-mRNA-1"/>
    </source>
</evidence>
<evidence type="ECO:0000313" key="2">
    <source>
        <dbReference type="EMBL" id="VDK27525.1"/>
    </source>
</evidence>
<gene>
    <name evidence="2" type="ORF">ASIM_LOCUS6678</name>
</gene>
<dbReference type="AlphaFoldDB" id="A0A0M3JGZ7"/>
<reference evidence="2 3" key="2">
    <citation type="submission" date="2018-11" db="EMBL/GenBank/DDBJ databases">
        <authorList>
            <consortium name="Pathogen Informatics"/>
        </authorList>
    </citation>
    <scope>NUCLEOTIDE SEQUENCE [LARGE SCALE GENOMIC DNA]</scope>
</reference>
<organism evidence="4">
    <name type="scientific">Anisakis simplex</name>
    <name type="common">Herring worm</name>
    <dbReference type="NCBI Taxonomy" id="6269"/>
    <lineage>
        <taxon>Eukaryota</taxon>
        <taxon>Metazoa</taxon>
        <taxon>Ecdysozoa</taxon>
        <taxon>Nematoda</taxon>
        <taxon>Chromadorea</taxon>
        <taxon>Rhabditida</taxon>
        <taxon>Spirurina</taxon>
        <taxon>Ascaridomorpha</taxon>
        <taxon>Ascaridoidea</taxon>
        <taxon>Anisakidae</taxon>
        <taxon>Anisakis</taxon>
        <taxon>Anisakis simplex complex</taxon>
    </lineage>
</organism>
<keyword evidence="3" id="KW-1185">Reference proteome</keyword>
<dbReference type="OrthoDB" id="273556at2759"/>
<dbReference type="Proteomes" id="UP000267096">
    <property type="component" value="Unassembled WGS sequence"/>
</dbReference>
<name>A0A0M3JGZ7_ANISI</name>
<feature type="region of interest" description="Disordered" evidence="1">
    <location>
        <begin position="49"/>
        <end position="74"/>
    </location>
</feature>
<evidence type="ECO:0000256" key="1">
    <source>
        <dbReference type="SAM" id="MobiDB-lite"/>
    </source>
</evidence>
<dbReference type="EMBL" id="UYRR01014887">
    <property type="protein sequence ID" value="VDK27525.1"/>
    <property type="molecule type" value="Genomic_DNA"/>
</dbReference>
<proteinExistence type="predicted"/>
<evidence type="ECO:0000313" key="3">
    <source>
        <dbReference type="Proteomes" id="UP000267096"/>
    </source>
</evidence>
<reference evidence="4" key="1">
    <citation type="submission" date="2017-02" db="UniProtKB">
        <authorList>
            <consortium name="WormBaseParasite"/>
        </authorList>
    </citation>
    <scope>IDENTIFICATION</scope>
</reference>
<protein>
    <submittedName>
        <fullName evidence="4">Astacin domain-containing protein</fullName>
    </submittedName>
</protein>